<reference evidence="2" key="1">
    <citation type="submission" date="2016-11" db="UniProtKB">
        <authorList>
            <consortium name="WormBaseParasite"/>
        </authorList>
    </citation>
    <scope>IDENTIFICATION</scope>
    <source>
        <strain evidence="2">KR3021</strain>
    </source>
</reference>
<name>A0AC35TLC6_9BILA</name>
<protein>
    <submittedName>
        <fullName evidence="2">Tyrosine-protein phosphatase domain-containing protein</fullName>
    </submittedName>
</protein>
<dbReference type="Proteomes" id="UP000095286">
    <property type="component" value="Unplaced"/>
</dbReference>
<organism evidence="1 2">
    <name type="scientific">Rhabditophanes sp. KR3021</name>
    <dbReference type="NCBI Taxonomy" id="114890"/>
    <lineage>
        <taxon>Eukaryota</taxon>
        <taxon>Metazoa</taxon>
        <taxon>Ecdysozoa</taxon>
        <taxon>Nematoda</taxon>
        <taxon>Chromadorea</taxon>
        <taxon>Rhabditida</taxon>
        <taxon>Tylenchina</taxon>
        <taxon>Panagrolaimomorpha</taxon>
        <taxon>Strongyloidoidea</taxon>
        <taxon>Alloionematidae</taxon>
        <taxon>Rhabditophanes</taxon>
    </lineage>
</organism>
<evidence type="ECO:0000313" key="1">
    <source>
        <dbReference type="Proteomes" id="UP000095286"/>
    </source>
</evidence>
<proteinExistence type="predicted"/>
<evidence type="ECO:0000313" key="2">
    <source>
        <dbReference type="WBParaSite" id="RSKR_0000196266.1"/>
    </source>
</evidence>
<dbReference type="WBParaSite" id="RSKR_0000196266.1">
    <property type="protein sequence ID" value="RSKR_0000196266.1"/>
    <property type="gene ID" value="RSKR_0000196266"/>
</dbReference>
<accession>A0AC35TLC6</accession>
<sequence length="176" mass="19994">MASSQQYLGLTNGYGQPNSMDPRDPNDIASFWVLCTTGDCARVTLLLTSIEAAPLANYYGNGYGPDIGTGNEIASFWFLCTERNCGREANKFLIPKNASLQSLERILEIDFPKMYTQLTNSTNGRYKDENIYDEFEYVTNNFTKERLINMMVEYEMPDFLLNVPDYKEVSKGRLGL</sequence>